<accession>A0A0A2UZ31</accession>
<name>A0A0A2UZ31_PARBA</name>
<keyword evidence="3" id="KW-1185">Reference proteome</keyword>
<dbReference type="VEuPathDB" id="FungiDB:PAAG_12496"/>
<feature type="region of interest" description="Disordered" evidence="1">
    <location>
        <begin position="1"/>
        <end position="72"/>
    </location>
</feature>
<dbReference type="Proteomes" id="UP000002059">
    <property type="component" value="Partially assembled WGS sequence"/>
</dbReference>
<reference evidence="2 3" key="1">
    <citation type="journal article" date="2011" name="PLoS Genet.">
        <title>Comparative genomic analysis of human fungal pathogens causing paracoccidioidomycosis.</title>
        <authorList>
            <person name="Desjardins C.A."/>
            <person name="Champion M.D."/>
            <person name="Holder J.W."/>
            <person name="Muszewska A."/>
            <person name="Goldberg J."/>
            <person name="Bailao A.M."/>
            <person name="Brigido M.M."/>
            <person name="Ferreira M.E."/>
            <person name="Garcia A.M."/>
            <person name="Grynberg M."/>
            <person name="Gujja S."/>
            <person name="Heiman D.I."/>
            <person name="Henn M.R."/>
            <person name="Kodira C.D."/>
            <person name="Leon-Narvaez H."/>
            <person name="Longo L.V."/>
            <person name="Ma L.J."/>
            <person name="Malavazi I."/>
            <person name="Matsuo A.L."/>
            <person name="Morais F.V."/>
            <person name="Pereira M."/>
            <person name="Rodriguez-Brito S."/>
            <person name="Sakthikumar S."/>
            <person name="Salem-Izacc S.M."/>
            <person name="Sykes S.M."/>
            <person name="Teixeira M.M."/>
            <person name="Vallejo M.C."/>
            <person name="Walter M.E."/>
            <person name="Yandava C."/>
            <person name="Young S."/>
            <person name="Zeng Q."/>
            <person name="Zucker J."/>
            <person name="Felipe M.S."/>
            <person name="Goldman G.H."/>
            <person name="Haas B.J."/>
            <person name="McEwen J.G."/>
            <person name="Nino-Vega G."/>
            <person name="Puccia R."/>
            <person name="San-Blas G."/>
            <person name="Soares C.M."/>
            <person name="Birren B.W."/>
            <person name="Cuomo C.A."/>
        </authorList>
    </citation>
    <scope>NUCLEOTIDE SEQUENCE [LARGE SCALE GENOMIC DNA]</scope>
    <source>
        <strain evidence="3">ATCC MYA-826 / Pb01</strain>
    </source>
</reference>
<evidence type="ECO:0000313" key="2">
    <source>
        <dbReference type="EMBL" id="KGQ00831.1"/>
    </source>
</evidence>
<organism evidence="2 3">
    <name type="scientific">Paracoccidioides lutzii (strain ATCC MYA-826 / Pb01)</name>
    <name type="common">Paracoccidioides brasiliensis</name>
    <dbReference type="NCBI Taxonomy" id="502779"/>
    <lineage>
        <taxon>Eukaryota</taxon>
        <taxon>Fungi</taxon>
        <taxon>Dikarya</taxon>
        <taxon>Ascomycota</taxon>
        <taxon>Pezizomycotina</taxon>
        <taxon>Eurotiomycetes</taxon>
        <taxon>Eurotiomycetidae</taxon>
        <taxon>Onygenales</taxon>
        <taxon>Ajellomycetaceae</taxon>
        <taxon>Paracoccidioides</taxon>
    </lineage>
</organism>
<protein>
    <submittedName>
        <fullName evidence="2">Uncharacterized protein</fullName>
    </submittedName>
</protein>
<dbReference type="HOGENOM" id="CLU_1267235_0_0_1"/>
<evidence type="ECO:0000256" key="1">
    <source>
        <dbReference type="SAM" id="MobiDB-lite"/>
    </source>
</evidence>
<feature type="compositionally biased region" description="Low complexity" evidence="1">
    <location>
        <begin position="10"/>
        <end position="27"/>
    </location>
</feature>
<sequence length="218" mass="23835">MAWRPNRGGSHSAHPHPTSTSTSHPHALIGPGQGPKPQAGLEPKPSLSTRTHIFQRRATRSREPGTGRVSADSACSVPCSMLAMVWCVRSSILWPAATSHTTALRHMCSVAFSGLARWGARNRGWNRGGLGVDWTWIWTWIGRWIGLDWGPESAFGASQGRRLAGSDTLWVEQRYGGGRSTRSVRYLDLLTVWMHEMAEVQDFKNSPAARTGPVGLSG</sequence>
<gene>
    <name evidence="2" type="ORF">PAAG_12496</name>
</gene>
<dbReference type="EMBL" id="KN294020">
    <property type="protein sequence ID" value="KGQ00831.1"/>
    <property type="molecule type" value="Genomic_DNA"/>
</dbReference>
<evidence type="ECO:0000313" key="3">
    <source>
        <dbReference type="Proteomes" id="UP000002059"/>
    </source>
</evidence>
<dbReference type="RefSeq" id="XP_015702408.1">
    <property type="nucleotide sequence ID" value="XM_015847976.1"/>
</dbReference>
<dbReference type="KEGG" id="pbl:PAAG_12496"/>
<proteinExistence type="predicted"/>
<dbReference type="AlphaFoldDB" id="A0A0A2UZ31"/>
<dbReference type="GeneID" id="26971127"/>